<evidence type="ECO:0000256" key="3">
    <source>
        <dbReference type="ARBA" id="ARBA00022692"/>
    </source>
</evidence>
<reference evidence="7 8" key="1">
    <citation type="submission" date="2023-09" db="EMBL/GenBank/DDBJ databases">
        <authorList>
            <person name="Wang M."/>
        </authorList>
    </citation>
    <scope>NUCLEOTIDE SEQUENCE [LARGE SCALE GENOMIC DNA]</scope>
    <source>
        <strain evidence="7">GT-2023</strain>
        <tissue evidence="7">Liver</tissue>
    </source>
</reference>
<keyword evidence="4 6" id="KW-1133">Transmembrane helix</keyword>
<dbReference type="InterPro" id="IPR007237">
    <property type="entry name" value="CD20-like"/>
</dbReference>
<evidence type="ECO:0000256" key="2">
    <source>
        <dbReference type="ARBA" id="ARBA00009565"/>
    </source>
</evidence>
<keyword evidence="8" id="KW-1185">Reference proteome</keyword>
<gene>
    <name evidence="7" type="ORF">QQF64_036204</name>
</gene>
<feature type="transmembrane region" description="Helical" evidence="6">
    <location>
        <begin position="155"/>
        <end position="176"/>
    </location>
</feature>
<sequence>MSTTVIPMNPSPHVIQFQPATQTTPLYGLQAFLKCQPKVLGTVQVMIGVMTLLLGIVSAFYGQSAFVNTGTPYWGSVIYIITGTLCIAAENNINSPTKLCLMNASLGMNIFSTIAAGIAMIFLLIDLFPRRYHCNSSGCFYSESNDETLSSGVNGVLVVFAGLEFIISICLSAFACKAHACCCPSQIPVASSSYIHQPASAPPQYSHYQ</sequence>
<evidence type="ECO:0000313" key="8">
    <source>
        <dbReference type="Proteomes" id="UP001558613"/>
    </source>
</evidence>
<keyword evidence="5 6" id="KW-0472">Membrane</keyword>
<evidence type="ECO:0008006" key="9">
    <source>
        <dbReference type="Google" id="ProtNLM"/>
    </source>
</evidence>
<dbReference type="PANTHER" id="PTHR23320">
    <property type="entry name" value="MEMBRANE-SPANNING 4-DOMAINS SUBFAMILY A MS4A -RELATED"/>
    <property type="match status" value="1"/>
</dbReference>
<evidence type="ECO:0000256" key="6">
    <source>
        <dbReference type="SAM" id="Phobius"/>
    </source>
</evidence>
<comment type="similarity">
    <text evidence="2">Belongs to the MS4A family.</text>
</comment>
<dbReference type="InterPro" id="IPR030417">
    <property type="entry name" value="MS4A"/>
</dbReference>
<organism evidence="7 8">
    <name type="scientific">Cirrhinus molitorella</name>
    <name type="common">mud carp</name>
    <dbReference type="NCBI Taxonomy" id="172907"/>
    <lineage>
        <taxon>Eukaryota</taxon>
        <taxon>Metazoa</taxon>
        <taxon>Chordata</taxon>
        <taxon>Craniata</taxon>
        <taxon>Vertebrata</taxon>
        <taxon>Euteleostomi</taxon>
        <taxon>Actinopterygii</taxon>
        <taxon>Neopterygii</taxon>
        <taxon>Teleostei</taxon>
        <taxon>Ostariophysi</taxon>
        <taxon>Cypriniformes</taxon>
        <taxon>Cyprinidae</taxon>
        <taxon>Labeoninae</taxon>
        <taxon>Labeonini</taxon>
        <taxon>Cirrhinus</taxon>
    </lineage>
</organism>
<comment type="caution">
    <text evidence="7">The sequence shown here is derived from an EMBL/GenBank/DDBJ whole genome shotgun (WGS) entry which is preliminary data.</text>
</comment>
<name>A0ABR3NHX3_9TELE</name>
<keyword evidence="3 6" id="KW-0812">Transmembrane</keyword>
<dbReference type="Proteomes" id="UP001558613">
    <property type="component" value="Unassembled WGS sequence"/>
</dbReference>
<proteinExistence type="inferred from homology"/>
<evidence type="ECO:0000256" key="1">
    <source>
        <dbReference type="ARBA" id="ARBA00004141"/>
    </source>
</evidence>
<dbReference type="EMBL" id="JAYMGO010000004">
    <property type="protein sequence ID" value="KAL1276581.1"/>
    <property type="molecule type" value="Genomic_DNA"/>
</dbReference>
<dbReference type="PANTHER" id="PTHR23320:SF128">
    <property type="entry name" value="MEMBRANE-SPANNING 4-DOMAINS SUBFAMILY A MEMBER 4A"/>
    <property type="match status" value="1"/>
</dbReference>
<protein>
    <recommendedName>
        <fullName evidence="9">Membrane-spanning 4-domains subfamily A member 4A</fullName>
    </recommendedName>
</protein>
<accession>A0ABR3NHX3</accession>
<feature type="transmembrane region" description="Helical" evidence="6">
    <location>
        <begin position="73"/>
        <end position="89"/>
    </location>
</feature>
<feature type="transmembrane region" description="Helical" evidence="6">
    <location>
        <begin position="39"/>
        <end position="61"/>
    </location>
</feature>
<evidence type="ECO:0000313" key="7">
    <source>
        <dbReference type="EMBL" id="KAL1276581.1"/>
    </source>
</evidence>
<feature type="transmembrane region" description="Helical" evidence="6">
    <location>
        <begin position="101"/>
        <end position="125"/>
    </location>
</feature>
<evidence type="ECO:0000256" key="4">
    <source>
        <dbReference type="ARBA" id="ARBA00022989"/>
    </source>
</evidence>
<evidence type="ECO:0000256" key="5">
    <source>
        <dbReference type="ARBA" id="ARBA00023136"/>
    </source>
</evidence>
<dbReference type="Pfam" id="PF04103">
    <property type="entry name" value="CD20"/>
    <property type="match status" value="1"/>
</dbReference>
<comment type="subcellular location">
    <subcellularLocation>
        <location evidence="1">Membrane</location>
        <topology evidence="1">Multi-pass membrane protein</topology>
    </subcellularLocation>
</comment>